<accession>A0A0W8FY17</accession>
<comment type="caution">
    <text evidence="2">The sequence shown here is derived from an EMBL/GenBank/DDBJ whole genome shotgun (WGS) entry which is preliminary data.</text>
</comment>
<sequence length="49" mass="5583">MTSKADIERLKISPVSDPEQKNIESLLKKQTGADKKISRTEKIELEISR</sequence>
<reference evidence="2" key="1">
    <citation type="journal article" date="2015" name="Proc. Natl. Acad. Sci. U.S.A.">
        <title>Networks of energetic and metabolic interactions define dynamics in microbial communities.</title>
        <authorList>
            <person name="Embree M."/>
            <person name="Liu J.K."/>
            <person name="Al-Bassam M.M."/>
            <person name="Zengler K."/>
        </authorList>
    </citation>
    <scope>NUCLEOTIDE SEQUENCE</scope>
</reference>
<gene>
    <name evidence="2" type="ORF">ASZ90_004600</name>
</gene>
<organism evidence="2">
    <name type="scientific">hydrocarbon metagenome</name>
    <dbReference type="NCBI Taxonomy" id="938273"/>
    <lineage>
        <taxon>unclassified sequences</taxon>
        <taxon>metagenomes</taxon>
        <taxon>ecological metagenomes</taxon>
    </lineage>
</organism>
<protein>
    <submittedName>
        <fullName evidence="2">Uncharacterized protein</fullName>
    </submittedName>
</protein>
<proteinExistence type="predicted"/>
<evidence type="ECO:0000313" key="2">
    <source>
        <dbReference type="EMBL" id="KUG25582.1"/>
    </source>
</evidence>
<evidence type="ECO:0000256" key="1">
    <source>
        <dbReference type="SAM" id="MobiDB-lite"/>
    </source>
</evidence>
<feature type="compositionally biased region" description="Basic and acidic residues" evidence="1">
    <location>
        <begin position="1"/>
        <end position="11"/>
    </location>
</feature>
<dbReference type="EMBL" id="LNQE01000649">
    <property type="protein sequence ID" value="KUG25582.1"/>
    <property type="molecule type" value="Genomic_DNA"/>
</dbReference>
<feature type="region of interest" description="Disordered" evidence="1">
    <location>
        <begin position="1"/>
        <end position="22"/>
    </location>
</feature>
<dbReference type="AlphaFoldDB" id="A0A0W8FY17"/>
<name>A0A0W8FY17_9ZZZZ</name>